<dbReference type="AlphaFoldDB" id="A0A0F9SYN7"/>
<dbReference type="EMBL" id="LAZR01001611">
    <property type="protein sequence ID" value="KKN41996.1"/>
    <property type="molecule type" value="Genomic_DNA"/>
</dbReference>
<feature type="region of interest" description="Disordered" evidence="1">
    <location>
        <begin position="126"/>
        <end position="148"/>
    </location>
</feature>
<organism evidence="2">
    <name type="scientific">marine sediment metagenome</name>
    <dbReference type="NCBI Taxonomy" id="412755"/>
    <lineage>
        <taxon>unclassified sequences</taxon>
        <taxon>metagenomes</taxon>
        <taxon>ecological metagenomes</taxon>
    </lineage>
</organism>
<sequence>MAMEISIEDIPEDRELDWRMKKGVGAHKYRDPISGATRQLKPGDMVRCTKGELRGALDKFELYTPYEQIQKLLLEGNAPHEGLCVIHRGGKAYDVIRSDTGETVNDKPMTEEAAKRLVNAHNLKGDEDFVDKGKGKEKDDEDKEDERPECFGKEFSVYEDCAGDCPSAKACEDERPECFGKQYDEFEDCTKCEYKEGCRKEQEE</sequence>
<comment type="caution">
    <text evidence="2">The sequence shown here is derived from an EMBL/GenBank/DDBJ whole genome shotgun (WGS) entry which is preliminary data.</text>
</comment>
<reference evidence="2" key="1">
    <citation type="journal article" date="2015" name="Nature">
        <title>Complex archaea that bridge the gap between prokaryotes and eukaryotes.</title>
        <authorList>
            <person name="Spang A."/>
            <person name="Saw J.H."/>
            <person name="Jorgensen S.L."/>
            <person name="Zaremba-Niedzwiedzka K."/>
            <person name="Martijn J."/>
            <person name="Lind A.E."/>
            <person name="van Eijk R."/>
            <person name="Schleper C."/>
            <person name="Guy L."/>
            <person name="Ettema T.J."/>
        </authorList>
    </citation>
    <scope>NUCLEOTIDE SEQUENCE</scope>
</reference>
<accession>A0A0F9SYN7</accession>
<evidence type="ECO:0000313" key="2">
    <source>
        <dbReference type="EMBL" id="KKN41996.1"/>
    </source>
</evidence>
<protein>
    <submittedName>
        <fullName evidence="2">Uncharacterized protein</fullName>
    </submittedName>
</protein>
<feature type="compositionally biased region" description="Basic and acidic residues" evidence="1">
    <location>
        <begin position="126"/>
        <end position="138"/>
    </location>
</feature>
<evidence type="ECO:0000256" key="1">
    <source>
        <dbReference type="SAM" id="MobiDB-lite"/>
    </source>
</evidence>
<gene>
    <name evidence="2" type="ORF">LCGC14_0717560</name>
</gene>
<proteinExistence type="predicted"/>
<name>A0A0F9SYN7_9ZZZZ</name>